<dbReference type="AlphaFoldDB" id="A0A2J7ZQ72"/>
<reference evidence="4 5" key="1">
    <citation type="journal article" date="2017" name="Mol. Biol. Evol.">
        <title>The 4-celled Tetrabaena socialis nuclear genome reveals the essential components for genetic control of cell number at the origin of multicellularity in the volvocine lineage.</title>
        <authorList>
            <person name="Featherston J."/>
            <person name="Arakaki Y."/>
            <person name="Hanschen E.R."/>
            <person name="Ferris P.J."/>
            <person name="Michod R.E."/>
            <person name="Olson B.J.S.C."/>
            <person name="Nozaki H."/>
            <person name="Durand P.M."/>
        </authorList>
    </citation>
    <scope>NUCLEOTIDE SEQUENCE [LARGE SCALE GENOMIC DNA]</scope>
    <source>
        <strain evidence="4 5">NIES-571</strain>
    </source>
</reference>
<evidence type="ECO:0000313" key="5">
    <source>
        <dbReference type="Proteomes" id="UP000236333"/>
    </source>
</evidence>
<dbReference type="InterPro" id="IPR000007">
    <property type="entry name" value="Tubby_C"/>
</dbReference>
<dbReference type="PRINTS" id="PR01573">
    <property type="entry name" value="SUPERTUBBY"/>
</dbReference>
<comment type="similarity">
    <text evidence="1">Belongs to the TUB family.</text>
</comment>
<protein>
    <submittedName>
        <fullName evidence="4">Tubby</fullName>
    </submittedName>
</protein>
<dbReference type="Gene3D" id="3.20.90.10">
    <property type="entry name" value="Tubby Protein, Chain A"/>
    <property type="match status" value="1"/>
</dbReference>
<gene>
    <name evidence="4" type="ORF">TSOC_011612</name>
</gene>
<dbReference type="EMBL" id="PGGS01000659">
    <property type="protein sequence ID" value="PNH02415.1"/>
    <property type="molecule type" value="Genomic_DNA"/>
</dbReference>
<feature type="domain" description="Tubby C-terminal" evidence="3">
    <location>
        <begin position="217"/>
        <end position="491"/>
    </location>
</feature>
<keyword evidence="5" id="KW-1185">Reference proteome</keyword>
<dbReference type="InterPro" id="IPR025659">
    <property type="entry name" value="Tubby-like_C"/>
</dbReference>
<feature type="region of interest" description="Disordered" evidence="2">
    <location>
        <begin position="303"/>
        <end position="337"/>
    </location>
</feature>
<dbReference type="SUPFAM" id="SSF54518">
    <property type="entry name" value="Tubby C-terminal domain-like"/>
    <property type="match status" value="1"/>
</dbReference>
<dbReference type="PANTHER" id="PTHR16517">
    <property type="entry name" value="TUBBY-RELATED"/>
    <property type="match status" value="1"/>
</dbReference>
<dbReference type="Pfam" id="PF01167">
    <property type="entry name" value="Tub"/>
    <property type="match status" value="1"/>
</dbReference>
<dbReference type="Proteomes" id="UP000236333">
    <property type="component" value="Unassembled WGS sequence"/>
</dbReference>
<feature type="region of interest" description="Disordered" evidence="2">
    <location>
        <begin position="55"/>
        <end position="74"/>
    </location>
</feature>
<evidence type="ECO:0000256" key="1">
    <source>
        <dbReference type="ARBA" id="ARBA00007129"/>
    </source>
</evidence>
<dbReference type="PANTHER" id="PTHR16517:SF7">
    <property type="entry name" value="PROTEIN KING TUBBY"/>
    <property type="match status" value="1"/>
</dbReference>
<feature type="region of interest" description="Disordered" evidence="2">
    <location>
        <begin position="1"/>
        <end position="25"/>
    </location>
</feature>
<accession>A0A2J7ZQ72</accession>
<feature type="compositionally biased region" description="Low complexity" evidence="2">
    <location>
        <begin position="87"/>
        <end position="102"/>
    </location>
</feature>
<dbReference type="OrthoDB" id="8775810at2759"/>
<evidence type="ECO:0000259" key="3">
    <source>
        <dbReference type="Pfam" id="PF01167"/>
    </source>
</evidence>
<comment type="caution">
    <text evidence="4">The sequence shown here is derived from an EMBL/GenBank/DDBJ whole genome shotgun (WGS) entry which is preliminary data.</text>
</comment>
<proteinExistence type="inferred from homology"/>
<name>A0A2J7ZQ72_9CHLO</name>
<sequence length="497" mass="53550">MAKLFASTRVQALQDDEEEASKGRISYNGVTYENPAYQPGQDAEAHEIGDMDAQTITSPLGGVMPASPTDSIRLNNHAGHELREALASPDAGPSSGRGAGPSNLWANNGDVPSPATKRVGSQQSISTPRAGGGSFLSPTGGKRAKNATLVHEITTYENDTAEEASTDASEAGEGVVPVRHVMRGPCIGNWTTNAVFLWEEEVKRLAAAGRSEDAVRWVAPSDGMIRCIVRRVKNFLGNTTAYHLFLDSGDCFMLAARKRKKSKASNFVLSTNQEDLGKDSDHCIAKLRANFVGTEYSLVGRTGPMSNASADDLSSPTPRSPPVSPLSPTMGRLSPPAEPFSRDEVAVHYKQTALTAKGGPRVMLVATPLPECEWLPSAIDGSDSLTNCLEAARRRELPGRVERQLCMLATRPPEWDAAIKAYTLDFHGRVRAASVKNFQLVHWDHNTDRKGSDLVLQFGKAEEGCDDFALDFTYPLSLAKAFSIALASIDSKLCYAM</sequence>
<evidence type="ECO:0000313" key="4">
    <source>
        <dbReference type="EMBL" id="PNH02415.1"/>
    </source>
</evidence>
<feature type="region of interest" description="Disordered" evidence="2">
    <location>
        <begin position="86"/>
        <end position="144"/>
    </location>
</feature>
<evidence type="ECO:0000256" key="2">
    <source>
        <dbReference type="SAM" id="MobiDB-lite"/>
    </source>
</evidence>
<organism evidence="4 5">
    <name type="scientific">Tetrabaena socialis</name>
    <dbReference type="NCBI Taxonomy" id="47790"/>
    <lineage>
        <taxon>Eukaryota</taxon>
        <taxon>Viridiplantae</taxon>
        <taxon>Chlorophyta</taxon>
        <taxon>core chlorophytes</taxon>
        <taxon>Chlorophyceae</taxon>
        <taxon>CS clade</taxon>
        <taxon>Chlamydomonadales</taxon>
        <taxon>Tetrabaenaceae</taxon>
        <taxon>Tetrabaena</taxon>
    </lineage>
</organism>